<dbReference type="CDD" id="cd16936">
    <property type="entry name" value="HATPase_RsbW-like"/>
    <property type="match status" value="1"/>
</dbReference>
<protein>
    <submittedName>
        <fullName evidence="4">SpoIIE family protein phosphatase</fullName>
    </submittedName>
</protein>
<keyword evidence="5" id="KW-1185">Reference proteome</keyword>
<dbReference type="InterPro" id="IPR003594">
    <property type="entry name" value="HATPase_dom"/>
</dbReference>
<evidence type="ECO:0000256" key="2">
    <source>
        <dbReference type="PROSITE-ProRule" id="PRU00169"/>
    </source>
</evidence>
<evidence type="ECO:0000313" key="4">
    <source>
        <dbReference type="EMBL" id="MEI4551635.1"/>
    </source>
</evidence>
<sequence length="489" mass="54813">MNVLFYRRFNLIWSTLHSVREILLTLLATMDVENDDIDNTGLVVTEYLTNLIRHSEGEDEAVTLVIGRTLNSIKIELIDPTSYFHPTTSKDQHTDLADGELREGGMGLALIEHYFPDFRYFEKHGKNHFSFALPLKKVKNRVVIIDDEHASLQLVNAYLERDYDCHAFTDEHQAYQYLMAHNVDLLLIDMNLNAMLADEFISNIKQLSHLNNIGIVVISGDGSRETMLKAHLCGVDDYLVKPVKKEQLEIVCERVKSRCVSRSVNISKGELAAHKDQFELGALSAISFGNVAAGSGGDVLVSVNKQDHSYVFFGDVMGHGESANRVALQLKGYILGLLNCPFDSLADFVNGLAKSLPNQDFMQQSLVTFIALEISERHISLINAGHPLPIVLSQQHIVTNIGNSQPLLGLDRDYEYHSECYQLEHGHSLVMATDGLFENHENCFELQQLVEAINTANISAIGTDLSQLWYKCLPRLSKEIDDSSLLVLN</sequence>
<dbReference type="InterPro" id="IPR052016">
    <property type="entry name" value="Bact_Sigma-Reg"/>
</dbReference>
<accession>A0ABU8EY21</accession>
<dbReference type="PANTHER" id="PTHR43156">
    <property type="entry name" value="STAGE II SPORULATION PROTEIN E-RELATED"/>
    <property type="match status" value="1"/>
</dbReference>
<dbReference type="InterPro" id="IPR036890">
    <property type="entry name" value="HATPase_C_sf"/>
</dbReference>
<comment type="caution">
    <text evidence="4">The sequence shown here is derived from an EMBL/GenBank/DDBJ whole genome shotgun (WGS) entry which is preliminary data.</text>
</comment>
<reference evidence="4 5" key="1">
    <citation type="submission" date="2023-12" db="EMBL/GenBank/DDBJ databases">
        <title>Friends and Foes: Symbiotic and Algicidal bacterial influence on Karenia brevis blooms.</title>
        <authorList>
            <person name="Fei C."/>
            <person name="Mohamed A.R."/>
            <person name="Booker A."/>
            <person name="Arshad M."/>
            <person name="Klass S."/>
            <person name="Ahn S."/>
            <person name="Gilbert P.M."/>
            <person name="Heil C.A."/>
            <person name="Martinez J.M."/>
            <person name="Amin S.A."/>
        </authorList>
    </citation>
    <scope>NUCLEOTIDE SEQUENCE [LARGE SCALE GENOMIC DNA]</scope>
    <source>
        <strain evidence="4 5">CE15</strain>
    </source>
</reference>
<evidence type="ECO:0000256" key="1">
    <source>
        <dbReference type="ARBA" id="ARBA00022801"/>
    </source>
</evidence>
<dbReference type="Gene3D" id="3.40.50.2300">
    <property type="match status" value="1"/>
</dbReference>
<keyword evidence="1" id="KW-0378">Hydrolase</keyword>
<dbReference type="PROSITE" id="PS50110">
    <property type="entry name" value="RESPONSE_REGULATORY"/>
    <property type="match status" value="1"/>
</dbReference>
<feature type="domain" description="Response regulatory" evidence="3">
    <location>
        <begin position="141"/>
        <end position="256"/>
    </location>
</feature>
<dbReference type="SMART" id="SM00331">
    <property type="entry name" value="PP2C_SIG"/>
    <property type="match status" value="1"/>
</dbReference>
<dbReference type="RefSeq" id="WP_336436588.1">
    <property type="nucleotide sequence ID" value="NZ_JBAWKS010000002.1"/>
</dbReference>
<dbReference type="Pfam" id="PF07228">
    <property type="entry name" value="SpoIIE"/>
    <property type="match status" value="1"/>
</dbReference>
<evidence type="ECO:0000313" key="5">
    <source>
        <dbReference type="Proteomes" id="UP001382455"/>
    </source>
</evidence>
<dbReference type="Proteomes" id="UP001382455">
    <property type="component" value="Unassembled WGS sequence"/>
</dbReference>
<evidence type="ECO:0000259" key="3">
    <source>
        <dbReference type="PROSITE" id="PS50110"/>
    </source>
</evidence>
<dbReference type="InterPro" id="IPR001932">
    <property type="entry name" value="PPM-type_phosphatase-like_dom"/>
</dbReference>
<name>A0ABU8EY21_9GAMM</name>
<dbReference type="PANTHER" id="PTHR43156:SF2">
    <property type="entry name" value="STAGE II SPORULATION PROTEIN E"/>
    <property type="match status" value="1"/>
</dbReference>
<dbReference type="EMBL" id="JBAWKS010000002">
    <property type="protein sequence ID" value="MEI4551635.1"/>
    <property type="molecule type" value="Genomic_DNA"/>
</dbReference>
<dbReference type="SUPFAM" id="SSF52172">
    <property type="entry name" value="CheY-like"/>
    <property type="match status" value="1"/>
</dbReference>
<organism evidence="4 5">
    <name type="scientific">Pseudoalteromonas spongiae</name>
    <dbReference type="NCBI Taxonomy" id="298657"/>
    <lineage>
        <taxon>Bacteria</taxon>
        <taxon>Pseudomonadati</taxon>
        <taxon>Pseudomonadota</taxon>
        <taxon>Gammaproteobacteria</taxon>
        <taxon>Alteromonadales</taxon>
        <taxon>Pseudoalteromonadaceae</taxon>
        <taxon>Pseudoalteromonas</taxon>
    </lineage>
</organism>
<dbReference type="Gene3D" id="3.60.40.10">
    <property type="entry name" value="PPM-type phosphatase domain"/>
    <property type="match status" value="1"/>
</dbReference>
<dbReference type="SUPFAM" id="SSF81606">
    <property type="entry name" value="PP2C-like"/>
    <property type="match status" value="1"/>
</dbReference>
<dbReference type="InterPro" id="IPR001789">
    <property type="entry name" value="Sig_transdc_resp-reg_receiver"/>
</dbReference>
<dbReference type="Pfam" id="PF13581">
    <property type="entry name" value="HATPase_c_2"/>
    <property type="match status" value="1"/>
</dbReference>
<dbReference type="SMART" id="SM00448">
    <property type="entry name" value="REC"/>
    <property type="match status" value="1"/>
</dbReference>
<dbReference type="Pfam" id="PF00072">
    <property type="entry name" value="Response_reg"/>
    <property type="match status" value="1"/>
</dbReference>
<feature type="modified residue" description="4-aspartylphosphate" evidence="2">
    <location>
        <position position="189"/>
    </location>
</feature>
<keyword evidence="2" id="KW-0597">Phosphoprotein</keyword>
<proteinExistence type="predicted"/>
<dbReference type="Gene3D" id="3.30.565.10">
    <property type="entry name" value="Histidine kinase-like ATPase, C-terminal domain"/>
    <property type="match status" value="1"/>
</dbReference>
<dbReference type="InterPro" id="IPR011006">
    <property type="entry name" value="CheY-like_superfamily"/>
</dbReference>
<gene>
    <name evidence="4" type="ORF">WAE96_18305</name>
</gene>
<dbReference type="InterPro" id="IPR036457">
    <property type="entry name" value="PPM-type-like_dom_sf"/>
</dbReference>